<dbReference type="RefSeq" id="WP_145716750.1">
    <property type="nucleotide sequence ID" value="NZ_BAAAFY010000004.1"/>
</dbReference>
<dbReference type="Proteomes" id="UP000316778">
    <property type="component" value="Unassembled WGS sequence"/>
</dbReference>
<proteinExistence type="predicted"/>
<dbReference type="InterPro" id="IPR003399">
    <property type="entry name" value="Mce/MlaD"/>
</dbReference>
<evidence type="ECO:0000256" key="2">
    <source>
        <dbReference type="SAM" id="Phobius"/>
    </source>
</evidence>
<feature type="coiled-coil region" evidence="1">
    <location>
        <begin position="232"/>
        <end position="259"/>
    </location>
</feature>
<name>A0A562T0D6_CHIJA</name>
<protein>
    <submittedName>
        <fullName evidence="4">Phospholipid/cholesterol/gamma-HCH transport system substrate-binding protein</fullName>
    </submittedName>
</protein>
<dbReference type="PANTHER" id="PTHR33371">
    <property type="entry name" value="INTERMEMBRANE PHOSPHOLIPID TRANSPORT SYSTEM BINDING PROTEIN MLAD-RELATED"/>
    <property type="match status" value="1"/>
</dbReference>
<accession>A0A562T0D6</accession>
<comment type="caution">
    <text evidence="4">The sequence shown here is derived from an EMBL/GenBank/DDBJ whole genome shotgun (WGS) entry which is preliminary data.</text>
</comment>
<dbReference type="PANTHER" id="PTHR33371:SF4">
    <property type="entry name" value="INTERMEMBRANE PHOSPHOLIPID TRANSPORT SYSTEM BINDING PROTEIN MLAD"/>
    <property type="match status" value="1"/>
</dbReference>
<keyword evidence="5" id="KW-1185">Reference proteome</keyword>
<dbReference type="EMBL" id="VLLG01000004">
    <property type="protein sequence ID" value="TWI86724.1"/>
    <property type="molecule type" value="Genomic_DNA"/>
</dbReference>
<evidence type="ECO:0000313" key="4">
    <source>
        <dbReference type="EMBL" id="TWI86724.1"/>
    </source>
</evidence>
<evidence type="ECO:0000256" key="1">
    <source>
        <dbReference type="SAM" id="Coils"/>
    </source>
</evidence>
<dbReference type="AlphaFoldDB" id="A0A562T0D6"/>
<reference evidence="4 5" key="1">
    <citation type="journal article" date="2013" name="Stand. Genomic Sci.">
        <title>Genomic Encyclopedia of Type Strains, Phase I: The one thousand microbial genomes (KMG-I) project.</title>
        <authorList>
            <person name="Kyrpides N.C."/>
            <person name="Woyke T."/>
            <person name="Eisen J.A."/>
            <person name="Garrity G."/>
            <person name="Lilburn T.G."/>
            <person name="Beck B.J."/>
            <person name="Whitman W.B."/>
            <person name="Hugenholtz P."/>
            <person name="Klenk H.P."/>
        </authorList>
    </citation>
    <scope>NUCLEOTIDE SEQUENCE [LARGE SCALE GENOMIC DNA]</scope>
    <source>
        <strain evidence="4 5">DSM 13484</strain>
    </source>
</reference>
<evidence type="ECO:0000313" key="5">
    <source>
        <dbReference type="Proteomes" id="UP000316778"/>
    </source>
</evidence>
<feature type="domain" description="Mce/MlaD" evidence="3">
    <location>
        <begin position="41"/>
        <end position="115"/>
    </location>
</feature>
<dbReference type="Pfam" id="PF02470">
    <property type="entry name" value="MlaD"/>
    <property type="match status" value="1"/>
</dbReference>
<organism evidence="4 5">
    <name type="scientific">Chitinophaga japonensis</name>
    <name type="common">Flexibacter japonensis</name>
    <dbReference type="NCBI Taxonomy" id="104662"/>
    <lineage>
        <taxon>Bacteria</taxon>
        <taxon>Pseudomonadati</taxon>
        <taxon>Bacteroidota</taxon>
        <taxon>Chitinophagia</taxon>
        <taxon>Chitinophagales</taxon>
        <taxon>Chitinophagaceae</taxon>
        <taxon>Chitinophaga</taxon>
    </lineage>
</organism>
<feature type="transmembrane region" description="Helical" evidence="2">
    <location>
        <begin position="12"/>
        <end position="30"/>
    </location>
</feature>
<dbReference type="InterPro" id="IPR052336">
    <property type="entry name" value="MlaD_Phospholipid_Transporter"/>
</dbReference>
<sequence>MESTTTRRSVTVGIFIFLGLIIFAVAVLVLGGQKKAFMQAVEVKTIFRDVGGLSKGNNVWYAGVKVGTIKSIRFLDHRKIEVEMHIDKSYRRFIHKDVRARVSSDGLVGNKIISLGGGTDQAAPIEDGDVLAAEISISSDEIMNTLQVNNKNLVDITANLKDITANIREGQGTLGKLLTDTAVYDQLAGTLANLQRSAANAQRLTNSLAGYTARLRTEGTLANELVTDTLVFSKLRSTATGLEEAMERANEAVGSLQEASAGINRQLNSSQSAAGVILHDTATARNLKATIQNLESSTYKLDQNMEALKHNFLFRGYFRRLEKQQRKEQEQ</sequence>
<keyword evidence="1" id="KW-0175">Coiled coil</keyword>
<evidence type="ECO:0000259" key="3">
    <source>
        <dbReference type="Pfam" id="PF02470"/>
    </source>
</evidence>
<keyword evidence="2" id="KW-0812">Transmembrane</keyword>
<gene>
    <name evidence="4" type="ORF">LX66_3987</name>
</gene>
<keyword evidence="2" id="KW-1133">Transmembrane helix</keyword>
<dbReference type="OrthoDB" id="9771725at2"/>
<keyword evidence="2" id="KW-0472">Membrane</keyword>